<organism evidence="1">
    <name type="scientific">marine metagenome</name>
    <dbReference type="NCBI Taxonomy" id="408172"/>
    <lineage>
        <taxon>unclassified sequences</taxon>
        <taxon>metagenomes</taxon>
        <taxon>ecological metagenomes</taxon>
    </lineage>
</organism>
<sequence length="123" mass="14098">MNKFFIRRWVGAFLIFIFVPIDAQVTGDLKVAFIRVSFPVQDYAGISGNGDFLYDSNPIGCGDYTIDPPPHDKKYFQSHLVAVNNYYRSISYGKFGLDLENSTVYPIDNQSAYKLQIPMNYYN</sequence>
<proteinExistence type="predicted"/>
<accession>A0A382YW60</accession>
<evidence type="ECO:0000313" key="1">
    <source>
        <dbReference type="EMBL" id="SVD87351.1"/>
    </source>
</evidence>
<feature type="non-terminal residue" evidence="1">
    <location>
        <position position="123"/>
    </location>
</feature>
<gene>
    <name evidence="1" type="ORF">METZ01_LOCUS440205</name>
</gene>
<name>A0A382YW60_9ZZZZ</name>
<reference evidence="1" key="1">
    <citation type="submission" date="2018-05" db="EMBL/GenBank/DDBJ databases">
        <authorList>
            <person name="Lanie J.A."/>
            <person name="Ng W.-L."/>
            <person name="Kazmierczak K.M."/>
            <person name="Andrzejewski T.M."/>
            <person name="Davidsen T.M."/>
            <person name="Wayne K.J."/>
            <person name="Tettelin H."/>
            <person name="Glass J.I."/>
            <person name="Rusch D."/>
            <person name="Podicherti R."/>
            <person name="Tsui H.-C.T."/>
            <person name="Winkler M.E."/>
        </authorList>
    </citation>
    <scope>NUCLEOTIDE SEQUENCE</scope>
</reference>
<protein>
    <submittedName>
        <fullName evidence="1">Uncharacterized protein</fullName>
    </submittedName>
</protein>
<dbReference type="EMBL" id="UINC01178927">
    <property type="protein sequence ID" value="SVD87351.1"/>
    <property type="molecule type" value="Genomic_DNA"/>
</dbReference>
<dbReference type="AlphaFoldDB" id="A0A382YW60"/>